<reference evidence="2 3" key="1">
    <citation type="journal article" date="2012" name="BMC Genomics">
        <title>Comparative genomics of Brachyspira pilosicoli strains: genome rearrangements, reductions and correlation of genetic compliment with phenotypic diversity.</title>
        <authorList>
            <person name="Mappley L.J."/>
            <person name="Black M.L."/>
            <person name="Abuoun M."/>
            <person name="Darby A.C."/>
            <person name="Woodward M.J."/>
            <person name="Parkhill J."/>
            <person name="Turner A.K."/>
            <person name="Bellgard M.I."/>
            <person name="La T."/>
            <person name="Phillips N.D."/>
            <person name="La Ragione R.M."/>
            <person name="Hampson D.J."/>
        </authorList>
    </citation>
    <scope>NUCLEOTIDE SEQUENCE [LARGE SCALE GENOMIC DNA]</scope>
    <source>
        <strain evidence="2">WesB</strain>
    </source>
</reference>
<keyword evidence="2" id="KW-0255">Endonuclease</keyword>
<organism evidence="2 3">
    <name type="scientific">Brachyspira pilosicoli WesB</name>
    <dbReference type="NCBI Taxonomy" id="1161918"/>
    <lineage>
        <taxon>Bacteria</taxon>
        <taxon>Pseudomonadati</taxon>
        <taxon>Spirochaetota</taxon>
        <taxon>Spirochaetia</taxon>
        <taxon>Brachyspirales</taxon>
        <taxon>Brachyspiraceae</taxon>
        <taxon>Brachyspira</taxon>
    </lineage>
</organism>
<name>K0JG80_BRAPL</name>
<sequence>MNFAGRINSLKGKMQDLSIAIEKLKKIKGITHIDLNYPEHFSNNDISEIKKSMGGLKLNGISTRFKEEFIHGEFINKDKKIRQNAIDLCKRAIDICQELDGEYLTIWCAYDGFDYPFQIDYERSWNNTISALQEISDYSKKVKISFEYKPYEPRAFSLLDSIGHVLTAISDTKRDNIGVTLDFCHMIMKKENPAYSLALAAMRNKLYGLHMNDGYGSIDNGLIFGSISLSQALEFVYYLIKYKYDGVVFFDSFPVREDASKEIESNINIFNKMVEIINSLGEKHIEEMISHQDAIEVSNMLIKILK</sequence>
<dbReference type="AlphaFoldDB" id="K0JG80"/>
<accession>K0JG80</accession>
<dbReference type="Gene3D" id="3.20.20.150">
    <property type="entry name" value="Divalent-metal-dependent TIM barrel enzymes"/>
    <property type="match status" value="1"/>
</dbReference>
<feature type="domain" description="Xylose isomerase-like TIM barrel" evidence="1">
    <location>
        <begin position="38"/>
        <end position="263"/>
    </location>
</feature>
<dbReference type="InterPro" id="IPR036237">
    <property type="entry name" value="Xyl_isomerase-like_sf"/>
</dbReference>
<dbReference type="PANTHER" id="PTHR12110">
    <property type="entry name" value="HYDROXYPYRUVATE ISOMERASE"/>
    <property type="match status" value="1"/>
</dbReference>
<keyword evidence="2" id="KW-0540">Nuclease</keyword>
<evidence type="ECO:0000259" key="1">
    <source>
        <dbReference type="Pfam" id="PF01261"/>
    </source>
</evidence>
<dbReference type="KEGG" id="bpw:WESB_0265"/>
<dbReference type="HOGENOM" id="CLU_072264_0_0_12"/>
<dbReference type="OrthoDB" id="368468at2"/>
<dbReference type="RefSeq" id="WP_014932244.1">
    <property type="nucleotide sequence ID" value="NC_018604.1"/>
</dbReference>
<keyword evidence="2" id="KW-0378">Hydrolase</keyword>
<protein>
    <submittedName>
        <fullName evidence="2">AP endonuclease</fullName>
    </submittedName>
</protein>
<dbReference type="EMBL" id="HE793032">
    <property type="protein sequence ID" value="CCG55737.1"/>
    <property type="molecule type" value="Genomic_DNA"/>
</dbReference>
<dbReference type="PATRIC" id="fig|1161918.5.peg.1004"/>
<dbReference type="Pfam" id="PF01261">
    <property type="entry name" value="AP_endonuc_2"/>
    <property type="match status" value="1"/>
</dbReference>
<dbReference type="Proteomes" id="UP000003759">
    <property type="component" value="Chromosome"/>
</dbReference>
<gene>
    <name evidence="2" type="ORF">WESB_0265</name>
</gene>
<evidence type="ECO:0000313" key="2">
    <source>
        <dbReference type="EMBL" id="CCG55737.1"/>
    </source>
</evidence>
<dbReference type="InterPro" id="IPR013022">
    <property type="entry name" value="Xyl_isomerase-like_TIM-brl"/>
</dbReference>
<dbReference type="InterPro" id="IPR050312">
    <property type="entry name" value="IolE/XylAMocC-like"/>
</dbReference>
<proteinExistence type="predicted"/>
<dbReference type="PANTHER" id="PTHR12110:SF41">
    <property type="entry name" value="INOSOSE DEHYDRATASE"/>
    <property type="match status" value="1"/>
</dbReference>
<dbReference type="SUPFAM" id="SSF51658">
    <property type="entry name" value="Xylose isomerase-like"/>
    <property type="match status" value="1"/>
</dbReference>
<dbReference type="GO" id="GO:0004519">
    <property type="term" value="F:endonuclease activity"/>
    <property type="evidence" value="ECO:0007669"/>
    <property type="project" value="UniProtKB-KW"/>
</dbReference>
<evidence type="ECO:0000313" key="3">
    <source>
        <dbReference type="Proteomes" id="UP000003759"/>
    </source>
</evidence>